<protein>
    <submittedName>
        <fullName evidence="1">Uncharacterized protein</fullName>
    </submittedName>
</protein>
<dbReference type="EMBL" id="FQXU01000004">
    <property type="protein sequence ID" value="SHH91766.1"/>
    <property type="molecule type" value="Genomic_DNA"/>
</dbReference>
<evidence type="ECO:0000313" key="2">
    <source>
        <dbReference type="Proteomes" id="UP000184241"/>
    </source>
</evidence>
<dbReference type="RefSeq" id="WP_073017847.1">
    <property type="nucleotide sequence ID" value="NZ_FQXU01000004.1"/>
</dbReference>
<dbReference type="Proteomes" id="UP000184241">
    <property type="component" value="Unassembled WGS sequence"/>
</dbReference>
<dbReference type="AlphaFoldDB" id="A0A1M5WVY0"/>
<name>A0A1M5WVY0_9CLOT</name>
<sequence length="107" mass="12834">MLLFKIDGVSFYKEDFQDDFHEYQDIIPIIEEFQDALNIEKITCADLNDCCEQTKENYFAQIQGFINEEDEFLLIDEVEEGKEHLDLFVIRIYKCMSCNKWMIDILE</sequence>
<reference evidence="1 2" key="1">
    <citation type="submission" date="2016-11" db="EMBL/GenBank/DDBJ databases">
        <authorList>
            <person name="Jaros S."/>
            <person name="Januszkiewicz K."/>
            <person name="Wedrychowicz H."/>
        </authorList>
    </citation>
    <scope>NUCLEOTIDE SEQUENCE [LARGE SCALE GENOMIC DNA]</scope>
    <source>
        <strain evidence="1 2">DSM 6191</strain>
    </source>
</reference>
<evidence type="ECO:0000313" key="1">
    <source>
        <dbReference type="EMBL" id="SHH91766.1"/>
    </source>
</evidence>
<organism evidence="1 2">
    <name type="scientific">Clostridium intestinale DSM 6191</name>
    <dbReference type="NCBI Taxonomy" id="1121320"/>
    <lineage>
        <taxon>Bacteria</taxon>
        <taxon>Bacillati</taxon>
        <taxon>Bacillota</taxon>
        <taxon>Clostridia</taxon>
        <taxon>Eubacteriales</taxon>
        <taxon>Clostridiaceae</taxon>
        <taxon>Clostridium</taxon>
    </lineage>
</organism>
<proteinExistence type="predicted"/>
<accession>A0A1M5WVY0</accession>
<gene>
    <name evidence="1" type="ORF">SAMN02745941_01291</name>
</gene>